<accession>A0A1A8RIG0</accession>
<reference evidence="1" key="1">
    <citation type="submission" date="2016-05" db="EMBL/GenBank/DDBJ databases">
        <authorList>
            <person name="Lavstsen T."/>
            <person name="Jespersen J.S."/>
        </authorList>
    </citation>
    <scope>NUCLEOTIDE SEQUENCE</scope>
    <source>
        <tissue evidence="1">Brain</tissue>
    </source>
</reference>
<sequence length="72" mass="8039">SVSRLLAAPLRPTEKLFPGFLIFPLMSYSLTKQIKGIFSPQNSRVCTRLHQSGEITGPRVVSFAAAERVRHE</sequence>
<feature type="non-terminal residue" evidence="1">
    <location>
        <position position="72"/>
    </location>
</feature>
<reference evidence="1" key="2">
    <citation type="submission" date="2016-06" db="EMBL/GenBank/DDBJ databases">
        <title>The genome of a short-lived fish provides insights into sex chromosome evolution and the genetic control of aging.</title>
        <authorList>
            <person name="Reichwald K."/>
            <person name="Felder M."/>
            <person name="Petzold A."/>
            <person name="Koch P."/>
            <person name="Groth M."/>
            <person name="Platzer M."/>
        </authorList>
    </citation>
    <scope>NUCLEOTIDE SEQUENCE</scope>
    <source>
        <tissue evidence="1">Brain</tissue>
    </source>
</reference>
<proteinExistence type="predicted"/>
<dbReference type="EMBL" id="HAEH01016829">
    <property type="protein sequence ID" value="SBS05168.1"/>
    <property type="molecule type" value="Transcribed_RNA"/>
</dbReference>
<organism evidence="1">
    <name type="scientific">Nothobranchius rachovii</name>
    <name type="common">bluefin notho</name>
    <dbReference type="NCBI Taxonomy" id="451742"/>
    <lineage>
        <taxon>Eukaryota</taxon>
        <taxon>Metazoa</taxon>
        <taxon>Chordata</taxon>
        <taxon>Craniata</taxon>
        <taxon>Vertebrata</taxon>
        <taxon>Euteleostomi</taxon>
        <taxon>Actinopterygii</taxon>
        <taxon>Neopterygii</taxon>
        <taxon>Teleostei</taxon>
        <taxon>Neoteleostei</taxon>
        <taxon>Acanthomorphata</taxon>
        <taxon>Ovalentaria</taxon>
        <taxon>Atherinomorphae</taxon>
        <taxon>Cyprinodontiformes</taxon>
        <taxon>Nothobranchiidae</taxon>
        <taxon>Nothobranchius</taxon>
    </lineage>
</organism>
<protein>
    <submittedName>
        <fullName evidence="1">Uncharacterized protein</fullName>
    </submittedName>
</protein>
<gene>
    <name evidence="1" type="primary">Nfu_g_1_016582</name>
</gene>
<feature type="non-terminal residue" evidence="1">
    <location>
        <position position="1"/>
    </location>
</feature>
<evidence type="ECO:0000313" key="1">
    <source>
        <dbReference type="EMBL" id="SBS05168.1"/>
    </source>
</evidence>
<dbReference type="AlphaFoldDB" id="A0A1A8RIG0"/>
<name>A0A1A8RIG0_9TELE</name>